<dbReference type="NCBIfam" id="TIGR02226">
    <property type="entry name" value="two_anch"/>
    <property type="match status" value="1"/>
</dbReference>
<feature type="transmembrane region" description="Helical" evidence="1">
    <location>
        <begin position="18"/>
        <end position="36"/>
    </location>
</feature>
<feature type="domain" description="Aerotolerance regulator N-terminal" evidence="2">
    <location>
        <begin position="11"/>
        <end position="86"/>
    </location>
</feature>
<evidence type="ECO:0000313" key="4">
    <source>
        <dbReference type="Proteomes" id="UP000664163"/>
    </source>
</evidence>
<keyword evidence="1" id="KW-1133">Transmembrane helix</keyword>
<feature type="transmembrane region" description="Helical" evidence="1">
    <location>
        <begin position="66"/>
        <end position="87"/>
    </location>
</feature>
<evidence type="ECO:0000259" key="2">
    <source>
        <dbReference type="Pfam" id="PF07584"/>
    </source>
</evidence>
<name>A0ABS3EW82_9FLAO</name>
<dbReference type="Proteomes" id="UP000664163">
    <property type="component" value="Unassembled WGS sequence"/>
</dbReference>
<dbReference type="PANTHER" id="PTHR37464">
    <property type="entry name" value="BLL2463 PROTEIN"/>
    <property type="match status" value="1"/>
</dbReference>
<evidence type="ECO:0000256" key="1">
    <source>
        <dbReference type="SAM" id="Phobius"/>
    </source>
</evidence>
<feature type="transmembrane region" description="Helical" evidence="1">
    <location>
        <begin position="627"/>
        <end position="645"/>
    </location>
</feature>
<dbReference type="PANTHER" id="PTHR37464:SF1">
    <property type="entry name" value="BLL2463 PROTEIN"/>
    <property type="match status" value="1"/>
</dbReference>
<protein>
    <submittedName>
        <fullName evidence="3">BatA domain-containing protein</fullName>
    </submittedName>
</protein>
<dbReference type="InterPro" id="IPR024163">
    <property type="entry name" value="Aerotolerance_reg_N"/>
</dbReference>
<organism evidence="3 4">
    <name type="scientific">[Muricauda] lutisoli</name>
    <dbReference type="NCBI Taxonomy" id="2816035"/>
    <lineage>
        <taxon>Bacteria</taxon>
        <taxon>Pseudomonadati</taxon>
        <taxon>Bacteroidota</taxon>
        <taxon>Flavobacteriia</taxon>
        <taxon>Flavobacteriales</taxon>
        <taxon>Flavobacteriaceae</taxon>
        <taxon>Allomuricauda</taxon>
    </lineage>
</organism>
<accession>A0ABS3EW82</accession>
<proteinExistence type="predicted"/>
<dbReference type="Pfam" id="PF07584">
    <property type="entry name" value="BatA"/>
    <property type="match status" value="1"/>
</dbReference>
<dbReference type="InterPro" id="IPR011933">
    <property type="entry name" value="Double_TM_dom"/>
</dbReference>
<comment type="caution">
    <text evidence="3">The sequence shown here is derived from an EMBL/GenBank/DDBJ whole genome shotgun (WGS) entry which is preliminary data.</text>
</comment>
<evidence type="ECO:0000313" key="3">
    <source>
        <dbReference type="EMBL" id="MBO0330012.1"/>
    </source>
</evidence>
<dbReference type="EMBL" id="JAFLND010000001">
    <property type="protein sequence ID" value="MBO0330012.1"/>
    <property type="molecule type" value="Genomic_DNA"/>
</dbReference>
<keyword evidence="1" id="KW-0812">Transmembrane</keyword>
<keyword evidence="1" id="KW-0472">Membrane</keyword>
<sequence length="650" mass="73425">MPIFDQAMLGMQFKHPEILWALFLLVIPILIHLFQLRRFAKTPFTNVAMLQKVVSESRKSNTLKKWLLLFTRLLLLAAIIIAFAQPFTSANTALKEKETVVYLDDSFSMQAKNNGISLLEKAVQDLIKNIDGESEFSLFTNEKTFGNVRVSDIQNSLLSLPYSYKQLNLNEIGLKAKSMFSQNKGTVKNLIVVSDFQERISAENTEIDAALSTYFVPMQSQQSQNISIDSVYVDENVNDQATLHVFLSGGNKDEALPISLYNDAELIAKTAAKFKSDGDAEVEFTIPANKALNGRLSIIDNALGYDNRFYFNINSKEKINVLAISESDGDYVNRLFRGDEFNFQKYRLNQLDYSNLDNQNVVVLDNLTAIPSSLQNTLRSFKNDGGTLIVVPATNSDISSYNSLLSGFSSTQFSEKVVLDQQLTTITFDHPLYRNVFEQEVTNFQYPSVKEHFRIRTSLPMALSMDSGDAFLVGDDGLYVFTVPLELENSNFINSPLIVPTFYNMAQSSLRVPKTYQTLGNANTVDISAEIGAENIVKVTKEGYEFIPLQQIFNNRVRLTFDQNPAEDGIYSIVQNNQTLQNISFNYPRSESLLKYLDLATLENINTMDSIPALFEYLEAESNITAYWKWFVILALLLALIEVFIQKFVT</sequence>
<reference evidence="3 4" key="1">
    <citation type="submission" date="2021-03" db="EMBL/GenBank/DDBJ databases">
        <title>Muricauda sp. CAU 1631 isolated from Incheon.</title>
        <authorList>
            <person name="Kim W."/>
        </authorList>
    </citation>
    <scope>NUCLEOTIDE SEQUENCE [LARGE SCALE GENOMIC DNA]</scope>
    <source>
        <strain evidence="3 4">CAU 1631</strain>
    </source>
</reference>
<keyword evidence="4" id="KW-1185">Reference proteome</keyword>
<gene>
    <name evidence="3" type="ORF">J0X13_05590</name>
</gene>